<evidence type="ECO:0000256" key="1">
    <source>
        <dbReference type="ARBA" id="ARBA00005234"/>
    </source>
</evidence>
<dbReference type="GO" id="GO:0016926">
    <property type="term" value="P:protein desumoylation"/>
    <property type="evidence" value="ECO:0007669"/>
    <property type="project" value="TreeGrafter"/>
</dbReference>
<dbReference type="GO" id="GO:0006508">
    <property type="term" value="P:proteolysis"/>
    <property type="evidence" value="ECO:0007669"/>
    <property type="project" value="UniProtKB-KW"/>
</dbReference>
<sequence length="394" mass="46109">MRRRKRRMKIKQQEKEAEVSVAVDANTANQLVDGDDFDEEPNEDLNNVVISVTESDGDKQPVAEETIVLKNIHQEIASKININVDCGEKDVEVNFVSKSIRSNKSRMNEMPQLYQVVADYCFVKYSAFKLEERLKYEAPLMITRDDTISLAPTAPSQMIKSNIVQCWSFLMNDSRLKEDPSCFFFGIDHNIFVPICLSNRYSLVVVNLLKGIIQYLDNRKYDDRLRPFYKILASLVVEEMSNFLKRINHEKADEILDYEFDEVKFKWKTPKYTLDCGVFTMMHMLCFTEDPFDSDLDLANRRKVYRAEIYAALAFAQINTTRKGLVEKVSRFRVIRKLEQEKKVFIPLKQEDHYFLAVINFKNETIDHLDNTLYESTDEYEPVQSFILETAKHK</sequence>
<accession>A0A803N066</accession>
<evidence type="ECO:0000256" key="3">
    <source>
        <dbReference type="ARBA" id="ARBA00022801"/>
    </source>
</evidence>
<comment type="similarity">
    <text evidence="1">Belongs to the peptidase C48 family.</text>
</comment>
<dbReference type="SUPFAM" id="SSF54001">
    <property type="entry name" value="Cysteine proteinases"/>
    <property type="match status" value="2"/>
</dbReference>
<reference evidence="6" key="2">
    <citation type="submission" date="2021-03" db="UniProtKB">
        <authorList>
            <consortium name="EnsemblPlants"/>
        </authorList>
    </citation>
    <scope>IDENTIFICATION</scope>
</reference>
<dbReference type="Gene3D" id="3.40.395.10">
    <property type="entry name" value="Adenoviral Proteinase, Chain A"/>
    <property type="match status" value="2"/>
</dbReference>
<feature type="domain" description="Ubiquitin-like protease family profile" evidence="5">
    <location>
        <begin position="187"/>
        <end position="301"/>
    </location>
</feature>
<dbReference type="InterPro" id="IPR003653">
    <property type="entry name" value="Peptidase_C48_C"/>
</dbReference>
<evidence type="ECO:0000256" key="2">
    <source>
        <dbReference type="ARBA" id="ARBA00022670"/>
    </source>
</evidence>
<dbReference type="InterPro" id="IPR038765">
    <property type="entry name" value="Papain-like_cys_pep_sf"/>
</dbReference>
<keyword evidence="7" id="KW-1185">Reference proteome</keyword>
<dbReference type="GO" id="GO:0005634">
    <property type="term" value="C:nucleus"/>
    <property type="evidence" value="ECO:0007669"/>
    <property type="project" value="TreeGrafter"/>
</dbReference>
<evidence type="ECO:0000313" key="6">
    <source>
        <dbReference type="EnsemblPlants" id="AUR62038350-RA:cds"/>
    </source>
</evidence>
<keyword evidence="3" id="KW-0378">Hydrolase</keyword>
<dbReference type="GO" id="GO:0016929">
    <property type="term" value="F:deSUMOylase activity"/>
    <property type="evidence" value="ECO:0007669"/>
    <property type="project" value="TreeGrafter"/>
</dbReference>
<dbReference type="Proteomes" id="UP000596660">
    <property type="component" value="Unplaced"/>
</dbReference>
<protein>
    <recommendedName>
        <fullName evidence="5">Ubiquitin-like protease family profile domain-containing protein</fullName>
    </recommendedName>
</protein>
<dbReference type="PANTHER" id="PTHR12606">
    <property type="entry name" value="SENTRIN/SUMO-SPECIFIC PROTEASE"/>
    <property type="match status" value="1"/>
</dbReference>
<evidence type="ECO:0000256" key="4">
    <source>
        <dbReference type="ARBA" id="ARBA00022807"/>
    </source>
</evidence>
<name>A0A803N066_CHEQI</name>
<reference evidence="6" key="1">
    <citation type="journal article" date="2017" name="Nature">
        <title>The genome of Chenopodium quinoa.</title>
        <authorList>
            <person name="Jarvis D.E."/>
            <person name="Ho Y.S."/>
            <person name="Lightfoot D.J."/>
            <person name="Schmoeckel S.M."/>
            <person name="Li B."/>
            <person name="Borm T.J.A."/>
            <person name="Ohyanagi H."/>
            <person name="Mineta K."/>
            <person name="Michell C.T."/>
            <person name="Saber N."/>
            <person name="Kharbatia N.M."/>
            <person name="Rupper R.R."/>
            <person name="Sharp A.R."/>
            <person name="Dally N."/>
            <person name="Boughton B.A."/>
            <person name="Woo Y.H."/>
            <person name="Gao G."/>
            <person name="Schijlen E.G.W.M."/>
            <person name="Guo X."/>
            <person name="Momin A.A."/>
            <person name="Negrao S."/>
            <person name="Al-Babili S."/>
            <person name="Gehring C."/>
            <person name="Roessner U."/>
            <person name="Jung C."/>
            <person name="Murphy K."/>
            <person name="Arold S.T."/>
            <person name="Gojobori T."/>
            <person name="van der Linden C.G."/>
            <person name="van Loo E.N."/>
            <person name="Jellen E.N."/>
            <person name="Maughan P.J."/>
            <person name="Tester M."/>
        </authorList>
    </citation>
    <scope>NUCLEOTIDE SEQUENCE [LARGE SCALE GENOMIC DNA]</scope>
    <source>
        <strain evidence="6">cv. PI 614886</strain>
    </source>
</reference>
<proteinExistence type="inferred from homology"/>
<evidence type="ECO:0000259" key="5">
    <source>
        <dbReference type="Pfam" id="PF02902"/>
    </source>
</evidence>
<keyword evidence="2" id="KW-0645">Protease</keyword>
<keyword evidence="4" id="KW-0788">Thiol protease</keyword>
<organism evidence="6 7">
    <name type="scientific">Chenopodium quinoa</name>
    <name type="common">Quinoa</name>
    <dbReference type="NCBI Taxonomy" id="63459"/>
    <lineage>
        <taxon>Eukaryota</taxon>
        <taxon>Viridiplantae</taxon>
        <taxon>Streptophyta</taxon>
        <taxon>Embryophyta</taxon>
        <taxon>Tracheophyta</taxon>
        <taxon>Spermatophyta</taxon>
        <taxon>Magnoliopsida</taxon>
        <taxon>eudicotyledons</taxon>
        <taxon>Gunneridae</taxon>
        <taxon>Pentapetalae</taxon>
        <taxon>Caryophyllales</taxon>
        <taxon>Chenopodiaceae</taxon>
        <taxon>Chenopodioideae</taxon>
        <taxon>Atripliceae</taxon>
        <taxon>Chenopodium</taxon>
    </lineage>
</organism>
<dbReference type="EnsemblPlants" id="AUR62038350-RA">
    <property type="protein sequence ID" value="AUR62038350-RA:cds"/>
    <property type="gene ID" value="AUR62038350"/>
</dbReference>
<evidence type="ECO:0000313" key="7">
    <source>
        <dbReference type="Proteomes" id="UP000596660"/>
    </source>
</evidence>
<dbReference type="Pfam" id="PF02902">
    <property type="entry name" value="Peptidase_C48"/>
    <property type="match status" value="1"/>
</dbReference>
<dbReference type="Gramene" id="AUR62038350-RA">
    <property type="protein sequence ID" value="AUR62038350-RA:cds"/>
    <property type="gene ID" value="AUR62038350"/>
</dbReference>
<dbReference type="PANTHER" id="PTHR12606:SF141">
    <property type="entry name" value="GH15225P-RELATED"/>
    <property type="match status" value="1"/>
</dbReference>
<dbReference type="AlphaFoldDB" id="A0A803N066"/>